<organism evidence="3 4">
    <name type="scientific">Babesia caballi</name>
    <dbReference type="NCBI Taxonomy" id="5871"/>
    <lineage>
        <taxon>Eukaryota</taxon>
        <taxon>Sar</taxon>
        <taxon>Alveolata</taxon>
        <taxon>Apicomplexa</taxon>
        <taxon>Aconoidasida</taxon>
        <taxon>Piroplasmida</taxon>
        <taxon>Babesiidae</taxon>
        <taxon>Babesia</taxon>
    </lineage>
</organism>
<dbReference type="InterPro" id="IPR050311">
    <property type="entry name" value="ORC1/CDC6"/>
</dbReference>
<dbReference type="SMART" id="SM00382">
    <property type="entry name" value="AAA"/>
    <property type="match status" value="1"/>
</dbReference>
<dbReference type="PANTHER" id="PTHR10763:SF26">
    <property type="entry name" value="CELL DIVISION CONTROL PROTEIN 6 HOMOLOG"/>
    <property type="match status" value="1"/>
</dbReference>
<dbReference type="GeneID" id="94195318"/>
<proteinExistence type="predicted"/>
<keyword evidence="1" id="KW-0235">DNA replication</keyword>
<evidence type="ECO:0000256" key="1">
    <source>
        <dbReference type="ARBA" id="ARBA00022705"/>
    </source>
</evidence>
<evidence type="ECO:0000313" key="4">
    <source>
        <dbReference type="Proteomes" id="UP001497744"/>
    </source>
</evidence>
<dbReference type="EMBL" id="BPLF01000002">
    <property type="protein sequence ID" value="GIX63837.1"/>
    <property type="molecule type" value="Genomic_DNA"/>
</dbReference>
<dbReference type="Proteomes" id="UP001497744">
    <property type="component" value="Unassembled WGS sequence"/>
</dbReference>
<dbReference type="Pfam" id="PF13191">
    <property type="entry name" value="AAA_16"/>
    <property type="match status" value="1"/>
</dbReference>
<accession>A0AAV4LW25</accession>
<dbReference type="InterPro" id="IPR003593">
    <property type="entry name" value="AAA+_ATPase"/>
</dbReference>
<sequence length="511" mass="56351">MGDSCGSAGGATPCEWERQLELQKRAIHLLRLSNTAYLGCREQEATALQEMMEWGARNGVGGSVFVFGLSGTGKTTTVNHVVKTIHSKYPRIHTVSMSGSSYDSTAGVIHAFFQEIKGVSRANKFMFPGNSRTRRCFNYRQALAALTDAFQASQKYNICVMDEVDYMQGFIGHDPTCRNSNWMLQAILAASSAPGSRVFFVAISNNLELATRITAKQCRMLLFKPYDEKQIIAIIKGKLAELDAPYTPVINDTAILLLARRVANTSGDLRACLDTFTRAISNSLSNLEDEIERLTATPVTDYASASETATPDRSLEDCETPKRCYSDMSQECIEVRNYQVGHKDIGTLTPTLSLTKIALLESKVKPLPLMQLLALLSICKSALDDGSTLLSYRRIKMALLHLGDMMLLNKVDVEDFCTSKFTDAIDIFKELGVISKPTDVVLEADDAPDGEFVLLTVDATTLAKIVLPISPAFVGLDLEFPLDEICSQSYSTISKSFNIKQAPKKPRRKLR</sequence>
<name>A0AAV4LW25_BABCB</name>
<dbReference type="RefSeq" id="XP_067715906.1">
    <property type="nucleotide sequence ID" value="XM_067859805.1"/>
</dbReference>
<feature type="domain" description="AAA+ ATPase" evidence="2">
    <location>
        <begin position="60"/>
        <end position="227"/>
    </location>
</feature>
<comment type="caution">
    <text evidence="3">The sequence shown here is derived from an EMBL/GenBank/DDBJ whole genome shotgun (WGS) entry which is preliminary data.</text>
</comment>
<keyword evidence="4" id="KW-1185">Reference proteome</keyword>
<dbReference type="Gene3D" id="3.40.50.300">
    <property type="entry name" value="P-loop containing nucleotide triphosphate hydrolases"/>
    <property type="match status" value="1"/>
</dbReference>
<dbReference type="GO" id="GO:0033314">
    <property type="term" value="P:mitotic DNA replication checkpoint signaling"/>
    <property type="evidence" value="ECO:0007669"/>
    <property type="project" value="TreeGrafter"/>
</dbReference>
<dbReference type="GO" id="GO:0003688">
    <property type="term" value="F:DNA replication origin binding"/>
    <property type="evidence" value="ECO:0007669"/>
    <property type="project" value="TreeGrafter"/>
</dbReference>
<gene>
    <name evidence="3" type="ORF">BcabD6B2_32720</name>
</gene>
<reference evidence="3 4" key="1">
    <citation type="submission" date="2021-06" db="EMBL/GenBank/DDBJ databases">
        <title>Genome sequence of Babesia caballi.</title>
        <authorList>
            <person name="Yamagishi J."/>
            <person name="Kidaka T."/>
            <person name="Ochi A."/>
        </authorList>
    </citation>
    <scope>NUCLEOTIDE SEQUENCE [LARGE SCALE GENOMIC DNA]</scope>
    <source>
        <strain evidence="3">USDA-D6B2</strain>
    </source>
</reference>
<evidence type="ECO:0000313" key="3">
    <source>
        <dbReference type="EMBL" id="GIX63837.1"/>
    </source>
</evidence>
<dbReference type="SUPFAM" id="SSF52540">
    <property type="entry name" value="P-loop containing nucleoside triphosphate hydrolases"/>
    <property type="match status" value="1"/>
</dbReference>
<dbReference type="GO" id="GO:0006270">
    <property type="term" value="P:DNA replication initiation"/>
    <property type="evidence" value="ECO:0007669"/>
    <property type="project" value="TreeGrafter"/>
</dbReference>
<dbReference type="AlphaFoldDB" id="A0AAV4LW25"/>
<dbReference type="InterPro" id="IPR027417">
    <property type="entry name" value="P-loop_NTPase"/>
</dbReference>
<evidence type="ECO:0000259" key="2">
    <source>
        <dbReference type="SMART" id="SM00382"/>
    </source>
</evidence>
<dbReference type="PANTHER" id="PTHR10763">
    <property type="entry name" value="CELL DIVISION CONTROL PROTEIN 6-RELATED"/>
    <property type="match status" value="1"/>
</dbReference>
<protein>
    <submittedName>
        <fullName evidence="3">CDC6-like ATPase</fullName>
    </submittedName>
</protein>
<dbReference type="InterPro" id="IPR041664">
    <property type="entry name" value="AAA_16"/>
</dbReference>
<dbReference type="Gene3D" id="1.10.8.60">
    <property type="match status" value="1"/>
</dbReference>